<dbReference type="GO" id="GO:0000993">
    <property type="term" value="F:RNA polymerase II complex binding"/>
    <property type="evidence" value="ECO:0007669"/>
    <property type="project" value="TreeGrafter"/>
</dbReference>
<dbReference type="Gene3D" id="3.40.50.11990">
    <property type="entry name" value="RNA polymerase II accessory factor, Cdc73 C-terminal domain"/>
    <property type="match status" value="1"/>
</dbReference>
<organism evidence="9">
    <name type="scientific">Chlorella variabilis</name>
    <name type="common">Green alga</name>
    <dbReference type="NCBI Taxonomy" id="554065"/>
    <lineage>
        <taxon>Eukaryota</taxon>
        <taxon>Viridiplantae</taxon>
        <taxon>Chlorophyta</taxon>
        <taxon>core chlorophytes</taxon>
        <taxon>Trebouxiophyceae</taxon>
        <taxon>Chlorellales</taxon>
        <taxon>Chlorellaceae</taxon>
        <taxon>Chlorella clade</taxon>
        <taxon>Chlorella</taxon>
    </lineage>
</organism>
<dbReference type="PANTHER" id="PTHR12466">
    <property type="entry name" value="CDC73 DOMAIN PROTEIN"/>
    <property type="match status" value="1"/>
</dbReference>
<comment type="similarity">
    <text evidence="2">Belongs to the CDC73 family.</text>
</comment>
<dbReference type="PANTHER" id="PTHR12466:SF8">
    <property type="entry name" value="PARAFIBROMIN"/>
    <property type="match status" value="1"/>
</dbReference>
<dbReference type="STRING" id="554065.E1Z4Z1"/>
<keyword evidence="3" id="KW-0804">Transcription</keyword>
<feature type="compositionally biased region" description="Pro residues" evidence="5">
    <location>
        <begin position="265"/>
        <end position="279"/>
    </location>
</feature>
<dbReference type="Pfam" id="PF05179">
    <property type="entry name" value="CDC73_C"/>
    <property type="match status" value="1"/>
</dbReference>
<keyword evidence="9" id="KW-1185">Reference proteome</keyword>
<evidence type="ECO:0000256" key="1">
    <source>
        <dbReference type="ARBA" id="ARBA00004123"/>
    </source>
</evidence>
<dbReference type="GO" id="GO:0006368">
    <property type="term" value="P:transcription elongation by RNA polymerase II"/>
    <property type="evidence" value="ECO:0007669"/>
    <property type="project" value="InterPro"/>
</dbReference>
<feature type="region of interest" description="Disordered" evidence="5">
    <location>
        <begin position="185"/>
        <end position="228"/>
    </location>
</feature>
<dbReference type="EMBL" id="GL433836">
    <property type="protein sequence ID" value="EFN59429.1"/>
    <property type="molecule type" value="Genomic_DNA"/>
</dbReference>
<dbReference type="GeneID" id="17358878"/>
<dbReference type="InterPro" id="IPR031336">
    <property type="entry name" value="CDC73_C"/>
</dbReference>
<dbReference type="InterPro" id="IPR038103">
    <property type="entry name" value="CDC73_C_sf"/>
</dbReference>
<evidence type="ECO:0000256" key="4">
    <source>
        <dbReference type="ARBA" id="ARBA00023242"/>
    </source>
</evidence>
<feature type="domain" description="Paf1 complex subunit Cdc73 N-terminal" evidence="7">
    <location>
        <begin position="1"/>
        <end position="125"/>
    </location>
</feature>
<feature type="compositionally biased region" description="Low complexity" evidence="5">
    <location>
        <begin position="299"/>
        <end position="312"/>
    </location>
</feature>
<dbReference type="GO" id="GO:0016593">
    <property type="term" value="C:Cdc73/Paf1 complex"/>
    <property type="evidence" value="ECO:0007669"/>
    <property type="project" value="InterPro"/>
</dbReference>
<dbReference type="RefSeq" id="XP_005851531.1">
    <property type="nucleotide sequence ID" value="XM_005851469.1"/>
</dbReference>
<dbReference type="InParanoid" id="E1Z4Z1"/>
<evidence type="ECO:0000313" key="9">
    <source>
        <dbReference type="Proteomes" id="UP000008141"/>
    </source>
</evidence>
<evidence type="ECO:0000313" key="8">
    <source>
        <dbReference type="EMBL" id="EFN59429.1"/>
    </source>
</evidence>
<dbReference type="Pfam" id="PF16050">
    <property type="entry name" value="CDC73_N"/>
    <property type="match status" value="1"/>
</dbReference>
<proteinExistence type="inferred from homology"/>
<accession>E1Z4Z1</accession>
<gene>
    <name evidence="8" type="ORF">CHLNCDRAFT_56751</name>
</gene>
<comment type="subcellular location">
    <subcellularLocation>
        <location evidence="1">Nucleus</location>
    </subcellularLocation>
</comment>
<keyword evidence="4" id="KW-0539">Nucleus</keyword>
<feature type="compositionally biased region" description="Low complexity" evidence="5">
    <location>
        <begin position="280"/>
        <end position="291"/>
    </location>
</feature>
<evidence type="ECO:0000256" key="2">
    <source>
        <dbReference type="ARBA" id="ARBA00010427"/>
    </source>
</evidence>
<protein>
    <recommendedName>
        <fullName evidence="10">Cell division control protein 73 C-terminal domain-containing protein</fullName>
    </recommendedName>
</protein>
<dbReference type="InterPro" id="IPR032041">
    <property type="entry name" value="Cdc73_N"/>
</dbReference>
<dbReference type="OMA" id="HVKWAEL"/>
<dbReference type="OrthoDB" id="2186602at2759"/>
<reference evidence="8 9" key="1">
    <citation type="journal article" date="2010" name="Plant Cell">
        <title>The Chlorella variabilis NC64A genome reveals adaptation to photosymbiosis, coevolution with viruses, and cryptic sex.</title>
        <authorList>
            <person name="Blanc G."/>
            <person name="Duncan G."/>
            <person name="Agarkova I."/>
            <person name="Borodovsky M."/>
            <person name="Gurnon J."/>
            <person name="Kuo A."/>
            <person name="Lindquist E."/>
            <person name="Lucas S."/>
            <person name="Pangilinan J."/>
            <person name="Polle J."/>
            <person name="Salamov A."/>
            <person name="Terry A."/>
            <person name="Yamada T."/>
            <person name="Dunigan D.D."/>
            <person name="Grigoriev I.V."/>
            <person name="Claverie J.M."/>
            <person name="Van Etten J.L."/>
        </authorList>
    </citation>
    <scope>NUCLEOTIDE SEQUENCE [LARGE SCALE GENOMIC DNA]</scope>
    <source>
        <strain evidence="8 9">NC64A</strain>
    </source>
</reference>
<dbReference type="GO" id="GO:0032968">
    <property type="term" value="P:positive regulation of transcription elongation by RNA polymerase II"/>
    <property type="evidence" value="ECO:0007669"/>
    <property type="project" value="TreeGrafter"/>
</dbReference>
<feature type="region of interest" description="Disordered" evidence="5">
    <location>
        <begin position="260"/>
        <end position="323"/>
    </location>
</feature>
<dbReference type="InterPro" id="IPR007852">
    <property type="entry name" value="Cdc73/Parafibromin"/>
</dbReference>
<feature type="domain" description="Cell division control protein 73 C-terminal" evidence="6">
    <location>
        <begin position="317"/>
        <end position="478"/>
    </location>
</feature>
<feature type="compositionally biased region" description="Basic and acidic residues" evidence="5">
    <location>
        <begin position="186"/>
        <end position="197"/>
    </location>
</feature>
<evidence type="ECO:0000259" key="6">
    <source>
        <dbReference type="Pfam" id="PF05179"/>
    </source>
</evidence>
<dbReference type="AlphaFoldDB" id="E1Z4Z1"/>
<evidence type="ECO:0000256" key="3">
    <source>
        <dbReference type="ARBA" id="ARBA00023163"/>
    </source>
</evidence>
<dbReference type="FunCoup" id="E1Z4Z1">
    <property type="interactions" value="1703"/>
</dbReference>
<evidence type="ECO:0008006" key="10">
    <source>
        <dbReference type="Google" id="ProtNLM"/>
    </source>
</evidence>
<evidence type="ECO:0000256" key="5">
    <source>
        <dbReference type="SAM" id="MobiDB-lite"/>
    </source>
</evidence>
<dbReference type="KEGG" id="cvr:CHLNCDRAFT_56751"/>
<dbReference type="Proteomes" id="UP000008141">
    <property type="component" value="Unassembled WGS sequence"/>
</dbReference>
<sequence length="489" mass="54235">MADPLSLLREFVSTGKVHEVVLAGDRVDFGGKFSFSKNVATGYKSQQGKGKLYDLETLLFFSKHINEKFTEYFKKAGKEIGKQVTFLDRMDLQNYLTGKSDRSEYIQLTVPDFEVGQPAKRARLEAGGEAEAGPAAEAVEEGAEDAALRRIRESELQLRDRNSMLSVPGRSFGKVGTILTQAQLEQQHKMQQQEEHHKQAKRKHQAAAQPVIPVRPSGRYERQTQQDATLKQMGAAELGVQVGFKPATAAAAAAGSLAVAAQQGAPPPPPPAAAAPRPPSQQQQQQQRQPRPGGGGGSRAQPQQPRQAQKQRAAPRHGTPIIMVPPGMTSLLNMYNVRPFLEEGRFCTTDEAKAEMAKTKDGVKKEERAAIQRTIARKAPVKYWVTDKEPAHKQDWDRVVAVICLGKAWQFKKWPFKGAQSGDLVEAFSRVLGVYVHYTDEAVDATVRSWNVKVLGINRQSRHRDATVAQEFWRMLDAHLQARSSQLLY</sequence>
<dbReference type="eggNOG" id="KOG3786">
    <property type="taxonomic scope" value="Eukaryota"/>
</dbReference>
<name>E1Z4Z1_CHLVA</name>
<evidence type="ECO:0000259" key="7">
    <source>
        <dbReference type="Pfam" id="PF16050"/>
    </source>
</evidence>